<feature type="transmembrane region" description="Helical" evidence="7">
    <location>
        <begin position="375"/>
        <end position="398"/>
    </location>
</feature>
<evidence type="ECO:0000256" key="3">
    <source>
        <dbReference type="ARBA" id="ARBA00022748"/>
    </source>
</evidence>
<evidence type="ECO:0000256" key="8">
    <source>
        <dbReference type="SAM" id="SignalP"/>
    </source>
</evidence>
<dbReference type="RefSeq" id="WP_142533052.1">
    <property type="nucleotide sequence ID" value="NZ_FXTB01000003.1"/>
</dbReference>
<evidence type="ECO:0000256" key="1">
    <source>
        <dbReference type="ARBA" id="ARBA00004141"/>
    </source>
</evidence>
<evidence type="ECO:0000259" key="9">
    <source>
        <dbReference type="Pfam" id="PF02683"/>
    </source>
</evidence>
<keyword evidence="5 7" id="KW-0472">Membrane</keyword>
<dbReference type="GO" id="GO:0017004">
    <property type="term" value="P:cytochrome complex assembly"/>
    <property type="evidence" value="ECO:0007669"/>
    <property type="project" value="UniProtKB-KW"/>
</dbReference>
<protein>
    <submittedName>
        <fullName evidence="11">Thiol:disulfide interchange protein DsbD</fullName>
    </submittedName>
</protein>
<feature type="transmembrane region" description="Helical" evidence="7">
    <location>
        <begin position="299"/>
        <end position="323"/>
    </location>
</feature>
<dbReference type="PANTHER" id="PTHR32234:SF0">
    <property type="entry name" value="THIOL:DISULFIDE INTERCHANGE PROTEIN DSBD"/>
    <property type="match status" value="1"/>
</dbReference>
<evidence type="ECO:0000256" key="4">
    <source>
        <dbReference type="ARBA" id="ARBA00022989"/>
    </source>
</evidence>
<dbReference type="InterPro" id="IPR003834">
    <property type="entry name" value="Cyt_c_assmbl_TM_dom"/>
</dbReference>
<feature type="region of interest" description="Disordered" evidence="6">
    <location>
        <begin position="165"/>
        <end position="212"/>
    </location>
</feature>
<gene>
    <name evidence="11" type="ORF">SAMN06265379_103365</name>
</gene>
<organism evidence="11 12">
    <name type="scientific">Saccharicrinis carchari</name>
    <dbReference type="NCBI Taxonomy" id="1168039"/>
    <lineage>
        <taxon>Bacteria</taxon>
        <taxon>Pseudomonadati</taxon>
        <taxon>Bacteroidota</taxon>
        <taxon>Bacteroidia</taxon>
        <taxon>Marinilabiliales</taxon>
        <taxon>Marinilabiliaceae</taxon>
        <taxon>Saccharicrinis</taxon>
    </lineage>
</organism>
<dbReference type="Gene3D" id="3.40.30.10">
    <property type="entry name" value="Glutaredoxin"/>
    <property type="match status" value="1"/>
</dbReference>
<keyword evidence="4 7" id="KW-1133">Transmembrane helix</keyword>
<feature type="transmembrane region" description="Helical" evidence="7">
    <location>
        <begin position="484"/>
        <end position="503"/>
    </location>
</feature>
<dbReference type="Gene3D" id="2.60.40.1250">
    <property type="entry name" value="Thiol:disulfide interchange protein DsbD, N-terminal domain"/>
    <property type="match status" value="1"/>
</dbReference>
<dbReference type="Proteomes" id="UP000319040">
    <property type="component" value="Unassembled WGS sequence"/>
</dbReference>
<feature type="chain" id="PRO_5021802249" evidence="8">
    <location>
        <begin position="23"/>
        <end position="698"/>
    </location>
</feature>
<evidence type="ECO:0000256" key="6">
    <source>
        <dbReference type="SAM" id="MobiDB-lite"/>
    </source>
</evidence>
<proteinExistence type="predicted"/>
<evidence type="ECO:0000313" key="11">
    <source>
        <dbReference type="EMBL" id="SMO61267.1"/>
    </source>
</evidence>
<feature type="transmembrane region" description="Helical" evidence="7">
    <location>
        <begin position="219"/>
        <end position="243"/>
    </location>
</feature>
<evidence type="ECO:0000259" key="10">
    <source>
        <dbReference type="Pfam" id="PF11412"/>
    </source>
</evidence>
<feature type="transmembrane region" description="Helical" evidence="7">
    <location>
        <begin position="447"/>
        <end position="464"/>
    </location>
</feature>
<keyword evidence="8" id="KW-0732">Signal</keyword>
<dbReference type="OrthoDB" id="9811036at2"/>
<accession>A0A521CP86</accession>
<keyword evidence="2 7" id="KW-0812">Transmembrane</keyword>
<dbReference type="InterPro" id="IPR036249">
    <property type="entry name" value="Thioredoxin-like_sf"/>
</dbReference>
<feature type="compositionally biased region" description="Basic and acidic residues" evidence="6">
    <location>
        <begin position="173"/>
        <end position="201"/>
    </location>
</feature>
<dbReference type="Pfam" id="PF11412">
    <property type="entry name" value="DsbD_N"/>
    <property type="match status" value="1"/>
</dbReference>
<keyword evidence="12" id="KW-1185">Reference proteome</keyword>
<dbReference type="PANTHER" id="PTHR32234">
    <property type="entry name" value="THIOL:DISULFIDE INTERCHANGE PROTEIN DSBD"/>
    <property type="match status" value="1"/>
</dbReference>
<dbReference type="InterPro" id="IPR036929">
    <property type="entry name" value="DsbDN_sf"/>
</dbReference>
<feature type="transmembrane region" description="Helical" evidence="7">
    <location>
        <begin position="264"/>
        <end position="287"/>
    </location>
</feature>
<dbReference type="EMBL" id="FXTB01000003">
    <property type="protein sequence ID" value="SMO61267.1"/>
    <property type="molecule type" value="Genomic_DNA"/>
</dbReference>
<keyword evidence="3" id="KW-0201">Cytochrome c-type biogenesis</keyword>
<comment type="subcellular location">
    <subcellularLocation>
        <location evidence="1">Membrane</location>
        <topology evidence="1">Multi-pass membrane protein</topology>
    </subcellularLocation>
</comment>
<dbReference type="GO" id="GO:0015035">
    <property type="term" value="F:protein-disulfide reductase activity"/>
    <property type="evidence" value="ECO:0007669"/>
    <property type="project" value="TreeGrafter"/>
</dbReference>
<sequence>MSKGITFFAILLLSILNGVSNAQILEPAKWKVQLSVNDAAVGDEIDVVFKANIDDTWYLYSNDFDPELGPILISFNFDENNTYERVGDVKPINAKKKYDEVWEGEVSYFEKSAELRQTILIKELPLKVSGTFDFQSCSNETGMCVMGDDKFDLSLKGKATTKKQNDNTSAVKVEAEQREDETAQKQSDSADKKDVEIKNGNETEPIETQSTTEKSERSYWMIFFLSFLGGFAALLTPCVFPMIPMTVSFFTKQSTSKAKGIRNAIQYGIFIVLIYVVLGWVVVLLFGADALNALSTNHWFNLFFFLLLVVFAISFLGAFEIVLPASWVNKADSGADKGGLIGSFFMALTLALVSFSCTGPIVGALLVTAASEGGIAPLIGMFGFSLALALPFALFAAFPGYLNSLPKSGGWLNSVKVVLGFLELALAFKFLSNADLVLDLGLLEREVFIAIWIAVFGALGFYLFGKLKLPHDSPMDHLPVSRLLLGLLVFSFTIYMIPGLWGAPLKLISAFPPPMEYAESPEGVGNRARKAISVSSTALSDEQRILEEKRHVGPQGLMVFHEYDDALAYAKLVNKPLFIDFTGKACVNCRQMEINVWSDPAVNSLMLNDFVVVALYVDFKKNLPKEEHYTSETTGKKITTIGGKWSDFQISRYNINSQPYYAIVDHSEENLVEPRGYEPNKKAYAEWLQKAKENFHKK</sequence>
<evidence type="ECO:0000313" key="12">
    <source>
        <dbReference type="Proteomes" id="UP000319040"/>
    </source>
</evidence>
<dbReference type="Pfam" id="PF13899">
    <property type="entry name" value="Thioredoxin_7"/>
    <property type="match status" value="1"/>
</dbReference>
<feature type="compositionally biased region" description="Polar residues" evidence="6">
    <location>
        <begin position="202"/>
        <end position="212"/>
    </location>
</feature>
<feature type="domain" description="Thiol:disulfide interchange protein DsbD N-terminal" evidence="10">
    <location>
        <begin position="39"/>
        <end position="153"/>
    </location>
</feature>
<evidence type="ECO:0000256" key="5">
    <source>
        <dbReference type="ARBA" id="ARBA00023136"/>
    </source>
</evidence>
<dbReference type="AlphaFoldDB" id="A0A521CP86"/>
<dbReference type="GO" id="GO:0045454">
    <property type="term" value="P:cell redox homeostasis"/>
    <property type="evidence" value="ECO:0007669"/>
    <property type="project" value="TreeGrafter"/>
</dbReference>
<evidence type="ECO:0000256" key="2">
    <source>
        <dbReference type="ARBA" id="ARBA00022692"/>
    </source>
</evidence>
<feature type="signal peptide" evidence="8">
    <location>
        <begin position="1"/>
        <end position="22"/>
    </location>
</feature>
<dbReference type="Pfam" id="PF02683">
    <property type="entry name" value="DsbD_TM"/>
    <property type="match status" value="1"/>
</dbReference>
<feature type="domain" description="Cytochrome C biogenesis protein transmembrane" evidence="9">
    <location>
        <begin position="220"/>
        <end position="432"/>
    </location>
</feature>
<dbReference type="GO" id="GO:0016020">
    <property type="term" value="C:membrane"/>
    <property type="evidence" value="ECO:0007669"/>
    <property type="project" value="UniProtKB-SubCell"/>
</dbReference>
<feature type="transmembrane region" description="Helical" evidence="7">
    <location>
        <begin position="344"/>
        <end position="369"/>
    </location>
</feature>
<evidence type="ECO:0000256" key="7">
    <source>
        <dbReference type="SAM" id="Phobius"/>
    </source>
</evidence>
<dbReference type="InterPro" id="IPR028250">
    <property type="entry name" value="DsbDN"/>
</dbReference>
<dbReference type="SUPFAM" id="SSF52833">
    <property type="entry name" value="Thioredoxin-like"/>
    <property type="match status" value="1"/>
</dbReference>
<name>A0A521CP86_SACCC</name>
<reference evidence="11 12" key="1">
    <citation type="submission" date="2017-05" db="EMBL/GenBank/DDBJ databases">
        <authorList>
            <person name="Varghese N."/>
            <person name="Submissions S."/>
        </authorList>
    </citation>
    <scope>NUCLEOTIDE SEQUENCE [LARGE SCALE GENOMIC DNA]</scope>
    <source>
        <strain evidence="11 12">DSM 27040</strain>
    </source>
</reference>